<evidence type="ECO:0000313" key="7">
    <source>
        <dbReference type="EMBL" id="MFN2975515.1"/>
    </source>
</evidence>
<dbReference type="Proteomes" id="UP001634747">
    <property type="component" value="Unassembled WGS sequence"/>
</dbReference>
<evidence type="ECO:0000256" key="4">
    <source>
        <dbReference type="ARBA" id="ARBA00023136"/>
    </source>
</evidence>
<evidence type="ECO:0000259" key="6">
    <source>
        <dbReference type="Pfam" id="PF13664"/>
    </source>
</evidence>
<proteinExistence type="predicted"/>
<evidence type="ECO:0000313" key="8">
    <source>
        <dbReference type="Proteomes" id="UP001634747"/>
    </source>
</evidence>
<evidence type="ECO:0000256" key="1">
    <source>
        <dbReference type="ARBA" id="ARBA00004370"/>
    </source>
</evidence>
<dbReference type="Pfam" id="PF13664">
    <property type="entry name" value="DUF4149"/>
    <property type="match status" value="1"/>
</dbReference>
<accession>A0ABW9KI89</accession>
<name>A0ABW9KI89_9BACT</name>
<feature type="transmembrane region" description="Helical" evidence="5">
    <location>
        <begin position="74"/>
        <end position="93"/>
    </location>
</feature>
<keyword evidence="4 5" id="KW-0472">Membrane</keyword>
<dbReference type="InterPro" id="IPR025423">
    <property type="entry name" value="TMEM205-like"/>
</dbReference>
<keyword evidence="3 5" id="KW-1133">Transmembrane helix</keyword>
<feature type="transmembrane region" description="Helical" evidence="5">
    <location>
        <begin position="44"/>
        <end position="67"/>
    </location>
</feature>
<gene>
    <name evidence="7" type="ORF">ACK2TP_07050</name>
</gene>
<evidence type="ECO:0000256" key="3">
    <source>
        <dbReference type="ARBA" id="ARBA00022989"/>
    </source>
</evidence>
<reference evidence="7 8" key="1">
    <citation type="submission" date="2024-12" db="EMBL/GenBank/DDBJ databases">
        <authorList>
            <person name="Lee Y."/>
        </authorList>
    </citation>
    <scope>NUCLEOTIDE SEQUENCE [LARGE SCALE GENOMIC DNA]</scope>
    <source>
        <strain evidence="7 8">03SUJ4</strain>
    </source>
</reference>
<comment type="caution">
    <text evidence="7">The sequence shown here is derived from an EMBL/GenBank/DDBJ whole genome shotgun (WGS) entry which is preliminary data.</text>
</comment>
<comment type="subcellular location">
    <subcellularLocation>
        <location evidence="1">Membrane</location>
    </subcellularLocation>
</comment>
<dbReference type="EMBL" id="JBJYXY010000001">
    <property type="protein sequence ID" value="MFN2975515.1"/>
    <property type="molecule type" value="Genomic_DNA"/>
</dbReference>
<organism evidence="7 8">
    <name type="scientific">Terriglobus aquaticus</name>
    <dbReference type="NCBI Taxonomy" id="940139"/>
    <lineage>
        <taxon>Bacteria</taxon>
        <taxon>Pseudomonadati</taxon>
        <taxon>Acidobacteriota</taxon>
        <taxon>Terriglobia</taxon>
        <taxon>Terriglobales</taxon>
        <taxon>Acidobacteriaceae</taxon>
        <taxon>Terriglobus</taxon>
    </lineage>
</organism>
<sequence length="184" mass="20178">MQTLLRSIRSLALTFWIGSILFFGAVVAPRAFQLLGKQADFGTFIGACLLTLHGAGLWCGVLILVAVRLLKHHARLPLVQVALVFVMMALTWASNRFIIAPMEHDRALAGGQIEALLPGSPLRTDFDARHKWSTTVEGIVLLLGVVEIILASSEREEVLIVDRDTERPGALPPVRKRPLGLDEL</sequence>
<evidence type="ECO:0000256" key="2">
    <source>
        <dbReference type="ARBA" id="ARBA00022692"/>
    </source>
</evidence>
<dbReference type="RefSeq" id="WP_263412961.1">
    <property type="nucleotide sequence ID" value="NZ_BAABBH010000001.1"/>
</dbReference>
<feature type="transmembrane region" description="Helical" evidence="5">
    <location>
        <begin position="12"/>
        <end position="32"/>
    </location>
</feature>
<protein>
    <submittedName>
        <fullName evidence="7">DUF4149 domain-containing protein</fullName>
    </submittedName>
</protein>
<keyword evidence="8" id="KW-1185">Reference proteome</keyword>
<evidence type="ECO:0000256" key="5">
    <source>
        <dbReference type="SAM" id="Phobius"/>
    </source>
</evidence>
<feature type="domain" description="TMEM205-like" evidence="6">
    <location>
        <begin position="11"/>
        <end position="102"/>
    </location>
</feature>
<keyword evidence="2 5" id="KW-0812">Transmembrane</keyword>